<dbReference type="InterPro" id="IPR044691">
    <property type="entry name" value="DCC1_Trx"/>
</dbReference>
<accession>A0A398B057</accession>
<keyword evidence="3" id="KW-1185">Reference proteome</keyword>
<comment type="caution">
    <text evidence="2">The sequence shown here is derived from an EMBL/GenBank/DDBJ whole genome shotgun (WGS) entry which is preliminary data.</text>
</comment>
<proteinExistence type="predicted"/>
<evidence type="ECO:0000313" key="3">
    <source>
        <dbReference type="Proteomes" id="UP000265816"/>
    </source>
</evidence>
<evidence type="ECO:0000313" key="2">
    <source>
        <dbReference type="EMBL" id="RID83299.1"/>
    </source>
</evidence>
<dbReference type="PANTHER" id="PTHR34290">
    <property type="entry name" value="SI:CH73-390P7.2"/>
    <property type="match status" value="1"/>
</dbReference>
<protein>
    <submittedName>
        <fullName evidence="2">DUF393 domain-containing protein</fullName>
    </submittedName>
</protein>
<dbReference type="Proteomes" id="UP000265816">
    <property type="component" value="Unassembled WGS sequence"/>
</dbReference>
<reference evidence="2 3" key="1">
    <citation type="submission" date="2018-08" db="EMBL/GenBank/DDBJ databases">
        <title>Bacillus jemisoniae sp. nov., Bacillus chryseoplanitiae sp. nov., Bacillus resnikiae sp. nov., and Bacillus frankliniae sp. nov., isolated from Viking spacecraft and associated surfaces.</title>
        <authorList>
            <person name="Seuylemezian A."/>
            <person name="Vaishampayan P."/>
        </authorList>
    </citation>
    <scope>NUCLEOTIDE SEQUENCE [LARGE SCALE GENOMIC DNA]</scope>
    <source>
        <strain evidence="2 3">JJ-247</strain>
    </source>
</reference>
<keyword evidence="1" id="KW-0812">Transmembrane</keyword>
<dbReference type="InterPro" id="IPR007263">
    <property type="entry name" value="DCC1-like"/>
</dbReference>
<dbReference type="EMBL" id="QWVT01000029">
    <property type="protein sequence ID" value="RID83299.1"/>
    <property type="molecule type" value="Genomic_DNA"/>
</dbReference>
<organism evidence="2 3">
    <name type="scientific">Mesobacillus zeae</name>
    <dbReference type="NCBI Taxonomy" id="1917180"/>
    <lineage>
        <taxon>Bacteria</taxon>
        <taxon>Bacillati</taxon>
        <taxon>Bacillota</taxon>
        <taxon>Bacilli</taxon>
        <taxon>Bacillales</taxon>
        <taxon>Bacillaceae</taxon>
        <taxon>Mesobacillus</taxon>
    </lineage>
</organism>
<keyword evidence="1" id="KW-1133">Transmembrane helix</keyword>
<sequence length="123" mass="14398">MVLYDSGCSLCIRTKEMMKKLDWLDRVRWIPLEDYEQKPGALGFRPENLRKEIHVITDEEKVVKGFYAIRKLFLLFPPVFFIGALLYLPFVPAAGVPIYKIIAKNRHRFFRKKCTGNSCTLND</sequence>
<gene>
    <name evidence="2" type="ORF">D1970_16100</name>
</gene>
<evidence type="ECO:0000256" key="1">
    <source>
        <dbReference type="SAM" id="Phobius"/>
    </source>
</evidence>
<dbReference type="GO" id="GO:0015035">
    <property type="term" value="F:protein-disulfide reductase activity"/>
    <property type="evidence" value="ECO:0007669"/>
    <property type="project" value="InterPro"/>
</dbReference>
<dbReference type="PANTHER" id="PTHR34290:SF2">
    <property type="entry name" value="OS04G0668800 PROTEIN"/>
    <property type="match status" value="1"/>
</dbReference>
<name>A0A398B057_9BACI</name>
<keyword evidence="1" id="KW-0472">Membrane</keyword>
<dbReference type="OrthoDB" id="9785438at2"/>
<feature type="transmembrane region" description="Helical" evidence="1">
    <location>
        <begin position="79"/>
        <end position="102"/>
    </location>
</feature>
<dbReference type="Pfam" id="PF04134">
    <property type="entry name" value="DCC1-like"/>
    <property type="match status" value="1"/>
</dbReference>
<dbReference type="AlphaFoldDB" id="A0A398B057"/>